<name>A0A6J4TUS7_9ACTN</name>
<proteinExistence type="predicted"/>
<evidence type="ECO:0000313" key="2">
    <source>
        <dbReference type="EMBL" id="CAA9531546.1"/>
    </source>
</evidence>
<feature type="compositionally biased region" description="Basic residues" evidence="1">
    <location>
        <begin position="240"/>
        <end position="252"/>
    </location>
</feature>
<feature type="compositionally biased region" description="Basic residues" evidence="1">
    <location>
        <begin position="1"/>
        <end position="11"/>
    </location>
</feature>
<dbReference type="AlphaFoldDB" id="A0A6J4TUS7"/>
<feature type="non-terminal residue" evidence="2">
    <location>
        <position position="1"/>
    </location>
</feature>
<feature type="compositionally biased region" description="Low complexity" evidence="1">
    <location>
        <begin position="158"/>
        <end position="167"/>
    </location>
</feature>
<organism evidence="2">
    <name type="scientific">uncultured Thermoleophilia bacterium</name>
    <dbReference type="NCBI Taxonomy" id="1497501"/>
    <lineage>
        <taxon>Bacteria</taxon>
        <taxon>Bacillati</taxon>
        <taxon>Actinomycetota</taxon>
        <taxon>Thermoleophilia</taxon>
        <taxon>environmental samples</taxon>
    </lineage>
</organism>
<feature type="region of interest" description="Disordered" evidence="1">
    <location>
        <begin position="1"/>
        <end position="197"/>
    </location>
</feature>
<gene>
    <name evidence="2" type="ORF">AVDCRST_MAG79-969</name>
</gene>
<feature type="compositionally biased region" description="Basic residues" evidence="1">
    <location>
        <begin position="36"/>
        <end position="60"/>
    </location>
</feature>
<dbReference type="EMBL" id="CADCWC010000169">
    <property type="protein sequence ID" value="CAA9531546.1"/>
    <property type="molecule type" value="Genomic_DNA"/>
</dbReference>
<feature type="non-terminal residue" evidence="2">
    <location>
        <position position="280"/>
    </location>
</feature>
<feature type="region of interest" description="Disordered" evidence="1">
    <location>
        <begin position="237"/>
        <end position="280"/>
    </location>
</feature>
<feature type="compositionally biased region" description="Basic residues" evidence="1">
    <location>
        <begin position="170"/>
        <end position="181"/>
    </location>
</feature>
<sequence>DGDRRRPRRRAPLGPVGRGGAAVGSRDRVAGGARVGLRRRTRRHAPGGGRRRRRGGRRRGSGVDDPRRGGLRGLAPLHVRRGAAWPALDRHAGDRHGRRRHGRPLDRGRRATRRADAPRPRRVDRRAVRRPPSAERGGGRPVPARGADHGGGCRGARLRGPPGLGASRGRDRRGRLRQRRPERRDPGPGPAARPAGQLDVAVARLAADRLLGRRRLGRLRGLHRRCRRLGGGLRRALVPVRRRGGPGRHPGARRAADPPPGRGGGDDPARRGGRGGHRAV</sequence>
<feature type="compositionally biased region" description="Basic and acidic residues" evidence="1">
    <location>
        <begin position="103"/>
        <end position="121"/>
    </location>
</feature>
<evidence type="ECO:0000256" key="1">
    <source>
        <dbReference type="SAM" id="MobiDB-lite"/>
    </source>
</evidence>
<feature type="compositionally biased region" description="Basic residues" evidence="1">
    <location>
        <begin position="271"/>
        <end position="280"/>
    </location>
</feature>
<protein>
    <submittedName>
        <fullName evidence="2">Uncharacterized protein</fullName>
    </submittedName>
</protein>
<reference evidence="2" key="1">
    <citation type="submission" date="2020-02" db="EMBL/GenBank/DDBJ databases">
        <authorList>
            <person name="Meier V. D."/>
        </authorList>
    </citation>
    <scope>NUCLEOTIDE SEQUENCE</scope>
    <source>
        <strain evidence="2">AVDCRST_MAG79</strain>
    </source>
</reference>
<accession>A0A6J4TUS7</accession>